<dbReference type="OrthoDB" id="423221at2759"/>
<evidence type="ECO:0000256" key="1">
    <source>
        <dbReference type="ARBA" id="ARBA00022603"/>
    </source>
</evidence>
<keyword evidence="1" id="KW-0489">Methyltransferase</keyword>
<evidence type="ECO:0000256" key="4">
    <source>
        <dbReference type="ARBA" id="ARBA00022801"/>
    </source>
</evidence>
<dbReference type="InterPro" id="IPR027417">
    <property type="entry name" value="P-loop_NTPase"/>
</dbReference>
<dbReference type="InterPro" id="IPR001525">
    <property type="entry name" value="C5_MeTfrase"/>
</dbReference>
<feature type="compositionally biased region" description="Basic and acidic residues" evidence="6">
    <location>
        <begin position="182"/>
        <end position="197"/>
    </location>
</feature>
<dbReference type="Pfam" id="PF00176">
    <property type="entry name" value="SNF2-rel_dom"/>
    <property type="match status" value="1"/>
</dbReference>
<evidence type="ECO:0000313" key="9">
    <source>
        <dbReference type="Proteomes" id="UP000269276"/>
    </source>
</evidence>
<feature type="region of interest" description="Disordered" evidence="6">
    <location>
        <begin position="181"/>
        <end position="353"/>
    </location>
</feature>
<reference evidence="8 9" key="1">
    <citation type="journal article" date="2018" name="BMC Genomics">
        <title>Genomic evidence for intraspecific hybridization in a clonal and extremely halotolerant yeast.</title>
        <authorList>
            <person name="Gostincar C."/>
            <person name="Stajich J.E."/>
            <person name="Zupancic J."/>
            <person name="Zalar P."/>
            <person name="Gunde-Cimerman N."/>
        </authorList>
    </citation>
    <scope>NUCLEOTIDE SEQUENCE [LARGE SCALE GENOMIC DNA]</scope>
    <source>
        <strain evidence="8 9">EXF-2682</strain>
    </source>
</reference>
<dbReference type="CDD" id="cd16449">
    <property type="entry name" value="RING-HC"/>
    <property type="match status" value="1"/>
</dbReference>
<keyword evidence="2" id="KW-0808">Transferase</keyword>
<feature type="region of interest" description="Disordered" evidence="6">
    <location>
        <begin position="1691"/>
        <end position="1717"/>
    </location>
</feature>
<comment type="caution">
    <text evidence="8">The sequence shown here is derived from an EMBL/GenBank/DDBJ whole genome shotgun (WGS) entry which is preliminary data.</text>
</comment>
<feature type="compositionally biased region" description="Basic and acidic residues" evidence="6">
    <location>
        <begin position="2028"/>
        <end position="2041"/>
    </location>
</feature>
<dbReference type="Gene3D" id="3.40.50.300">
    <property type="entry name" value="P-loop containing nucleotide triphosphate hydrolases"/>
    <property type="match status" value="2"/>
</dbReference>
<keyword evidence="3" id="KW-0547">Nucleotide-binding</keyword>
<dbReference type="SMART" id="SM00487">
    <property type="entry name" value="DEXDc"/>
    <property type="match status" value="1"/>
</dbReference>
<feature type="compositionally biased region" description="Polar residues" evidence="6">
    <location>
        <begin position="199"/>
        <end position="212"/>
    </location>
</feature>
<dbReference type="CDD" id="cd18793">
    <property type="entry name" value="SF2_C_SNF"/>
    <property type="match status" value="1"/>
</dbReference>
<dbReference type="Pfam" id="PF00271">
    <property type="entry name" value="Helicase_C"/>
    <property type="match status" value="1"/>
</dbReference>
<evidence type="ECO:0000256" key="3">
    <source>
        <dbReference type="ARBA" id="ARBA00022741"/>
    </source>
</evidence>
<dbReference type="VEuPathDB" id="FungiDB:BTJ68_03998"/>
<dbReference type="GO" id="GO:0016787">
    <property type="term" value="F:hydrolase activity"/>
    <property type="evidence" value="ECO:0007669"/>
    <property type="project" value="UniProtKB-KW"/>
</dbReference>
<feature type="region of interest" description="Disordered" evidence="6">
    <location>
        <begin position="120"/>
        <end position="139"/>
    </location>
</feature>
<dbReference type="SUPFAM" id="SSF52540">
    <property type="entry name" value="P-loop containing nucleoside triphosphate hydrolases"/>
    <property type="match status" value="2"/>
</dbReference>
<feature type="region of interest" description="Disordered" evidence="6">
    <location>
        <begin position="1999"/>
        <end position="2041"/>
    </location>
</feature>
<feature type="domain" description="Helicase C-terminal" evidence="7">
    <location>
        <begin position="2161"/>
        <end position="2324"/>
    </location>
</feature>
<feature type="compositionally biased region" description="Polar residues" evidence="6">
    <location>
        <begin position="848"/>
        <end position="857"/>
    </location>
</feature>
<dbReference type="SMART" id="SM00490">
    <property type="entry name" value="HELICc"/>
    <property type="match status" value="1"/>
</dbReference>
<dbReference type="GO" id="GO:0005634">
    <property type="term" value="C:nucleus"/>
    <property type="evidence" value="ECO:0007669"/>
    <property type="project" value="TreeGrafter"/>
</dbReference>
<dbReference type="GO" id="GO:0008094">
    <property type="term" value="F:ATP-dependent activity, acting on DNA"/>
    <property type="evidence" value="ECO:0007669"/>
    <property type="project" value="TreeGrafter"/>
</dbReference>
<dbReference type="PANTHER" id="PTHR45626">
    <property type="entry name" value="TRANSCRIPTION TERMINATION FACTOR 2-RELATED"/>
    <property type="match status" value="1"/>
</dbReference>
<dbReference type="GO" id="GO:0032259">
    <property type="term" value="P:methylation"/>
    <property type="evidence" value="ECO:0007669"/>
    <property type="project" value="UniProtKB-KW"/>
</dbReference>
<feature type="compositionally biased region" description="Polar residues" evidence="6">
    <location>
        <begin position="130"/>
        <end position="139"/>
    </location>
</feature>
<dbReference type="PROSITE" id="PS51194">
    <property type="entry name" value="HELICASE_CTER"/>
    <property type="match status" value="1"/>
</dbReference>
<dbReference type="InterPro" id="IPR000330">
    <property type="entry name" value="SNF2_N"/>
</dbReference>
<dbReference type="Gene3D" id="3.40.50.150">
    <property type="entry name" value="Vaccinia Virus protein VP39"/>
    <property type="match status" value="1"/>
</dbReference>
<dbReference type="Proteomes" id="UP000269276">
    <property type="component" value="Unassembled WGS sequence"/>
</dbReference>
<dbReference type="GO" id="GO:0005524">
    <property type="term" value="F:ATP binding"/>
    <property type="evidence" value="ECO:0007669"/>
    <property type="project" value="UniProtKB-KW"/>
</dbReference>
<organism evidence="8 9">
    <name type="scientific">Hortaea werneckii</name>
    <name type="common">Black yeast</name>
    <name type="synonym">Cladosporium werneckii</name>
    <dbReference type="NCBI Taxonomy" id="91943"/>
    <lineage>
        <taxon>Eukaryota</taxon>
        <taxon>Fungi</taxon>
        <taxon>Dikarya</taxon>
        <taxon>Ascomycota</taxon>
        <taxon>Pezizomycotina</taxon>
        <taxon>Dothideomycetes</taxon>
        <taxon>Dothideomycetidae</taxon>
        <taxon>Mycosphaerellales</taxon>
        <taxon>Teratosphaeriaceae</taxon>
        <taxon>Hortaea</taxon>
    </lineage>
</organism>
<dbReference type="InterPro" id="IPR029063">
    <property type="entry name" value="SAM-dependent_MTases_sf"/>
</dbReference>
<feature type="compositionally biased region" description="Low complexity" evidence="6">
    <location>
        <begin position="1693"/>
        <end position="1704"/>
    </location>
</feature>
<keyword evidence="5" id="KW-0067">ATP-binding</keyword>
<evidence type="ECO:0000313" key="8">
    <source>
        <dbReference type="EMBL" id="RMY68183.1"/>
    </source>
</evidence>
<dbReference type="InterPro" id="IPR014001">
    <property type="entry name" value="Helicase_ATP-bd"/>
</dbReference>
<feature type="region of interest" description="Disordered" evidence="6">
    <location>
        <begin position="839"/>
        <end position="873"/>
    </location>
</feature>
<dbReference type="Pfam" id="PF00145">
    <property type="entry name" value="DNA_methylase"/>
    <property type="match status" value="1"/>
</dbReference>
<dbReference type="InterPro" id="IPR049730">
    <property type="entry name" value="SNF2/RAD54-like_C"/>
</dbReference>
<dbReference type="SUPFAM" id="SSF53335">
    <property type="entry name" value="S-adenosyl-L-methionine-dependent methyltransferases"/>
    <property type="match status" value="1"/>
</dbReference>
<evidence type="ECO:0000259" key="7">
    <source>
        <dbReference type="PROSITE" id="PS51194"/>
    </source>
</evidence>
<proteinExistence type="predicted"/>
<dbReference type="InterPro" id="IPR001650">
    <property type="entry name" value="Helicase_C-like"/>
</dbReference>
<feature type="compositionally biased region" description="Basic and acidic residues" evidence="6">
    <location>
        <begin position="1999"/>
        <end position="2011"/>
    </location>
</feature>
<gene>
    <name evidence="8" type="ORF">D0863_07290</name>
</gene>
<protein>
    <recommendedName>
        <fullName evidence="7">Helicase C-terminal domain-containing protein</fullName>
    </recommendedName>
</protein>
<dbReference type="EMBL" id="QWIP01000244">
    <property type="protein sequence ID" value="RMY68183.1"/>
    <property type="molecule type" value="Genomic_DNA"/>
</dbReference>
<accession>A0A3M7DVP2</accession>
<name>A0A3M7DVP2_HORWE</name>
<evidence type="ECO:0000256" key="2">
    <source>
        <dbReference type="ARBA" id="ARBA00022679"/>
    </source>
</evidence>
<dbReference type="PANTHER" id="PTHR45626:SF26">
    <property type="entry name" value="FAMILY HELICASE, PUTATIVE (AFU_ORTHOLOGUE AFUA_2G09120)-RELATED"/>
    <property type="match status" value="1"/>
</dbReference>
<dbReference type="InterPro" id="IPR050628">
    <property type="entry name" value="SNF2_RAD54_helicase_TF"/>
</dbReference>
<dbReference type="GO" id="GO:0008168">
    <property type="term" value="F:methyltransferase activity"/>
    <property type="evidence" value="ECO:0007669"/>
    <property type="project" value="UniProtKB-KW"/>
</dbReference>
<keyword evidence="4" id="KW-0378">Hydrolase</keyword>
<evidence type="ECO:0000256" key="5">
    <source>
        <dbReference type="ARBA" id="ARBA00022840"/>
    </source>
</evidence>
<dbReference type="GO" id="GO:0006281">
    <property type="term" value="P:DNA repair"/>
    <property type="evidence" value="ECO:0007669"/>
    <property type="project" value="TreeGrafter"/>
</dbReference>
<evidence type="ECO:0000256" key="6">
    <source>
        <dbReference type="SAM" id="MobiDB-lite"/>
    </source>
</evidence>
<sequence length="2392" mass="267662">MDMPWSMRLAVRLSAESLLGGRVANASPRKQRPLGLQLDTHFWKRQQFLPTTVHLTSSRTTSSSAFAATAKVLQRVADVREVHRMARSQSARKRTIDEVENDSDSFECIAVAQQPRRAASKKAANHVAATTSAPLTQRNALQTHNKRRRILSHVQLPKFSTKASTGSEDNEANALRMLNHTKRAEKGSNKRNGEPRKPTPSSNSKRLKQSTLPEFAGTPRSVPKAKSETPETVASNTAEPVLPSDIQDGRPKRQRNSRMRISYAEIGSAGDTSEDELAQGMAQPRSQTSRKRRAVEESSDYEQDSKTASEISEDDDLSADMGDSSSTIVSEDTEPEPVRKPTKSKGKTLAGSAIEAPVSNKQYKASREEMRYCLNLRTSLENGLKGLASNLPPLSDLDDIFDDMTKKALRLGLKEALGSLENRSIRIATLCSGTESPLLAMEMVADSLKKLGLAGFEIEHVFSAEIVPHKQAYIERNFAPPLIFRDITEFTEAFEQDKPHATTAYGSVVPIPMDVDIVIAGTSCVDYSRQNNHQVSIDAEGESGRTWRGALAYCKACRPGIVIFENIVNAAWGKMISDYKEIGYGSKGVLVDTKDFYLPHTRQRGYMVCFDGTSCNQEAEKMATRWQDLIIKFRRLASSPVSSFLIPSNQVTLRLQSREDDKEKEVDWSKCEITQLEYRQDSGIGYARPFTQWQESGTMVVPENSSAQWYHRQVERVKDTIDCLYLRKALPSQGMYDARYKTRVVDLSQNVYRAKDEQQFGIIGCITPTAQTFISDAGRAMAAEESLKLQGLPLDKISFTTETQAELQSLAGNAMSTTIIGPAILAALILGHPLVKGGPTVPRPALPDQQSQTTSPASELAEDGEDTDFTDRRSTIDLAGLSRDAQRSVRKCYCEGSHNLCQKPLQECIDCGHTTCTSCGGNPVHQYRQNQILTKDRYSPSEFGHKLRAQMPLQLQFSNAAELTEAAKDCKMPDDYSRAVEKAFKEVFSFSRIRRSHCWTVTYIAESARLDLVLSGKSMEWRLFALPEKHLACNDELRLLLRESVARATIRKSLLDAHWKLRVPGVDLTSASLYPSATSSPTSWTRNKIPGFELHQQPERIDIKIHQNDSESEPHIGGSYVYLPKCGTSSDSLYMRKSEHPDEPPVYLFLDPTRTGDPDEDCFVFSHEMARLDYDEIRPVLARVKAPWRPWPTATKQSGKKSGQDLRLVDPPKAQITFNGHWRDMADCVLEVASTKLNTRTHKTPSRAHETCQHAQPLVSCVVPKGLVSNGAIGPSCNLAGNLSFLAANSWVFEAMRRQLASGCWHDLGSQALDNICKDCAPDRPDVRWKLVETRGKNNTKLQSIVPYEDAGSAARYERAIKSRPDPILVQTQTGPNGESLITFAMNLTSLSHRAATRLPSHLKKSKTSWMVATSHDKGAKTFPKFKLRPTTGEVAYEEGLGMKSTLFPQQKSSLAWMRSQEFGRGVRFTIEEAEEAFLPVQDWRIEVRASVDLFVRGGICADHPGFGKTMTSIALVQAQLKDQSKEQIISELEERQSKAHACKGLIPSSATVIVCPGTLVQQWYDEIKEELKDTKGVITIHSHRDLSRHTIPDFAAAKIVIVNRSLFSSEPYSERVAAFVGMPGPANSQGRAYAQWLSCARKQIPDHLEVLQERGVRKLKELLVETYENAVQSDDLQAIAPSRRLRGKEYLQSQGKKGKQGQNDSKKSSSKPAASQVDLSNIDRPFFEMFYFNRLIVDEFHEYNATEYAAITALKADKRWGLSATPAIDDFYDIAQMAGFLGVPLRIGSDAKGIMKSNNIAKLRKELTDFERFDAMRSMPSSALHARIHEMDQLFLDTFVRRNVMDFSELKVEDNIVPVNLTLDHRTLYMELSQHMNSSAMRLKKRGKAHATDREERLHEAVTKSETAEEALSRSAAFCKRDPEVIAQASPAIGGLTAAIHVRQHELKQLLSDLREAISKAMTDEDESFTKWTQGRINSGGMADEILREKVNQLIREVSKEIPPKSEEPKKSKKSKAKNGPNDEDEGGVKEANDKKEKGKNALTSDVNELCKRLLVSERSLRYLKKVREIVKAEDARGSTAKLCECEGHHASVSNDIAVSAFCGHAICNDCFQHLAEQHVHQCPAAGCSADMHSFHLLWKSKLGDPRRVDHKLYGAKVAEAMDILEDIERKSDQAILFVQYEEQLEQIEEALENRNLRAIVIDAKKAGEKIKDFQENPRNTVLVLNASDETAAGLNLQMANHVIFLSPLLRDSQYLYESTMAQAIGRVRRHKQKKPIYVYRLVALDTIDVDILEHRERRVDALVERDCPPIERPSSSAVLDVNDEPKKERTQLVKDKDGRFSLRPQSWLIKCGADQQMEEVDKVKGKNRVLGWEDFSSLIKFSKAYTEDDD</sequence>